<keyword evidence="2" id="KW-1185">Reference proteome</keyword>
<reference evidence="1" key="2">
    <citation type="journal article" date="2022" name="Sci. Total Environ.">
        <title>Prevalence, transmission, and molecular epidemiology of tet(X)-positive bacteria among humans, animals, and environmental niches in China: An epidemiological, and genomic-based study.</title>
        <authorList>
            <person name="Dong N."/>
            <person name="Zeng Y."/>
            <person name="Cai C."/>
            <person name="Sun C."/>
            <person name="Lu J."/>
            <person name="Liu C."/>
            <person name="Zhou H."/>
            <person name="Sun Q."/>
            <person name="Shu L."/>
            <person name="Wang H."/>
            <person name="Wang Y."/>
            <person name="Wang S."/>
            <person name="Wu C."/>
            <person name="Chan E.W."/>
            <person name="Chen G."/>
            <person name="Shen Z."/>
            <person name="Chen S."/>
            <person name="Zhang R."/>
        </authorList>
    </citation>
    <scope>NUCLEOTIDE SEQUENCE</scope>
    <source>
        <strain evidence="1">R1692</strain>
    </source>
</reference>
<reference evidence="1" key="1">
    <citation type="submission" date="2020-06" db="EMBL/GenBank/DDBJ databases">
        <authorList>
            <person name="Dong N."/>
        </authorList>
    </citation>
    <scope>NUCLEOTIDE SEQUENCE</scope>
    <source>
        <strain evidence="1">R1692</strain>
    </source>
</reference>
<comment type="caution">
    <text evidence="1">The sequence shown here is derived from an EMBL/GenBank/DDBJ whole genome shotgun (WGS) entry which is preliminary data.</text>
</comment>
<dbReference type="EMBL" id="JACAGK010000016">
    <property type="protein sequence ID" value="MDM1048043.1"/>
    <property type="molecule type" value="Genomic_DNA"/>
</dbReference>
<proteinExistence type="predicted"/>
<dbReference type="Proteomes" id="UP001170954">
    <property type="component" value="Unassembled WGS sequence"/>
</dbReference>
<protein>
    <submittedName>
        <fullName evidence="1">Uncharacterized protein</fullName>
    </submittedName>
</protein>
<gene>
    <name evidence="1" type="ORF">HX018_07320</name>
</gene>
<sequence>MKQVFKLSSTKLQEPVLVTYFNGYLNVVEIGFKYPMSEFQFDHFIRLLPYKIDISKFTTIGFTVEEIQELPANKKIALFCLAYEKHYGIKYKASRSDGGKISSIKITKSLLEYYFASQNFLFKGKHSVSNLVRYYNELHAEIISYGKPKHPDSWSAAYENKLRPEEVADYWRHLREKGLKPIKDKVGNTLDWR</sequence>
<evidence type="ECO:0000313" key="1">
    <source>
        <dbReference type="EMBL" id="MDM1048043.1"/>
    </source>
</evidence>
<organism evidence="1 2">
    <name type="scientific">Sphingobacterium hotanense</name>
    <dbReference type="NCBI Taxonomy" id="649196"/>
    <lineage>
        <taxon>Bacteria</taxon>
        <taxon>Pseudomonadati</taxon>
        <taxon>Bacteroidota</taxon>
        <taxon>Sphingobacteriia</taxon>
        <taxon>Sphingobacteriales</taxon>
        <taxon>Sphingobacteriaceae</taxon>
        <taxon>Sphingobacterium</taxon>
    </lineage>
</organism>
<dbReference type="RefSeq" id="WP_286651003.1">
    <property type="nucleotide sequence ID" value="NZ_JACAGK010000016.1"/>
</dbReference>
<name>A0ABT7NLG3_9SPHI</name>
<accession>A0ABT7NLG3</accession>
<evidence type="ECO:0000313" key="2">
    <source>
        <dbReference type="Proteomes" id="UP001170954"/>
    </source>
</evidence>